<reference evidence="7 8" key="1">
    <citation type="submission" date="2017-06" db="EMBL/GenBank/DDBJ databases">
        <authorList>
            <person name="Kim H.J."/>
            <person name="Triplett B.A."/>
        </authorList>
    </citation>
    <scope>NUCLEOTIDE SEQUENCE [LARGE SCALE GENOMIC DNA]</scope>
    <source>
        <strain evidence="7 8">DSM 14713</strain>
    </source>
</reference>
<keyword evidence="8" id="KW-1185">Reference proteome</keyword>
<dbReference type="InterPro" id="IPR007208">
    <property type="entry name" value="MrpF/PhaF-like"/>
</dbReference>
<keyword evidence="3 6" id="KW-0812">Transmembrane</keyword>
<comment type="subcellular location">
    <subcellularLocation>
        <location evidence="1">Cell membrane</location>
        <topology evidence="1">Multi-pass membrane protein</topology>
    </subcellularLocation>
</comment>
<evidence type="ECO:0000256" key="4">
    <source>
        <dbReference type="ARBA" id="ARBA00022989"/>
    </source>
</evidence>
<keyword evidence="4 6" id="KW-1133">Transmembrane helix</keyword>
<feature type="transmembrane region" description="Helical" evidence="6">
    <location>
        <begin position="6"/>
        <end position="26"/>
    </location>
</feature>
<evidence type="ECO:0000256" key="5">
    <source>
        <dbReference type="ARBA" id="ARBA00023136"/>
    </source>
</evidence>
<organism evidence="7 8">
    <name type="scientific">Melittangium boletus DSM 14713</name>
    <dbReference type="NCBI Taxonomy" id="1294270"/>
    <lineage>
        <taxon>Bacteria</taxon>
        <taxon>Pseudomonadati</taxon>
        <taxon>Myxococcota</taxon>
        <taxon>Myxococcia</taxon>
        <taxon>Myxococcales</taxon>
        <taxon>Cystobacterineae</taxon>
        <taxon>Archangiaceae</taxon>
        <taxon>Melittangium</taxon>
    </lineage>
</organism>
<gene>
    <name evidence="7" type="ORF">MEBOL_002219</name>
</gene>
<dbReference type="Proteomes" id="UP000217289">
    <property type="component" value="Chromosome"/>
</dbReference>
<feature type="transmembrane region" description="Helical" evidence="6">
    <location>
        <begin position="33"/>
        <end position="50"/>
    </location>
</feature>
<dbReference type="AlphaFoldDB" id="A0A250IC32"/>
<feature type="transmembrane region" description="Helical" evidence="6">
    <location>
        <begin position="62"/>
        <end position="79"/>
    </location>
</feature>
<accession>A0A250IC32</accession>
<dbReference type="KEGG" id="mbd:MEBOL_002219"/>
<name>A0A250IC32_9BACT</name>
<evidence type="ECO:0000256" key="6">
    <source>
        <dbReference type="SAM" id="Phobius"/>
    </source>
</evidence>
<evidence type="ECO:0000313" key="8">
    <source>
        <dbReference type="Proteomes" id="UP000217289"/>
    </source>
</evidence>
<evidence type="ECO:0000256" key="2">
    <source>
        <dbReference type="ARBA" id="ARBA00022475"/>
    </source>
</evidence>
<keyword evidence="5 6" id="KW-0472">Membrane</keyword>
<dbReference type="EMBL" id="CP022163">
    <property type="protein sequence ID" value="ATB28770.1"/>
    <property type="molecule type" value="Genomic_DNA"/>
</dbReference>
<sequence>MNVFYAGITLLLLVTLLGVLVLWGNAVNAADRMLAASLSGALCLSLLLLVAEAWKLPVLDDVALGLAVLGAVCVSTSALRAQAADKRNAETLEKRAP</sequence>
<keyword evidence="2" id="KW-1003">Cell membrane</keyword>
<dbReference type="GO" id="GO:0005886">
    <property type="term" value="C:plasma membrane"/>
    <property type="evidence" value="ECO:0007669"/>
    <property type="project" value="UniProtKB-SubCell"/>
</dbReference>
<proteinExistence type="predicted"/>
<protein>
    <recommendedName>
        <fullName evidence="9">Multiple resistance and pH regulation protein F</fullName>
    </recommendedName>
</protein>
<evidence type="ECO:0000256" key="1">
    <source>
        <dbReference type="ARBA" id="ARBA00004651"/>
    </source>
</evidence>
<dbReference type="RefSeq" id="WP_095977421.1">
    <property type="nucleotide sequence ID" value="NZ_CP022163.1"/>
</dbReference>
<evidence type="ECO:0008006" key="9">
    <source>
        <dbReference type="Google" id="ProtNLM"/>
    </source>
</evidence>
<evidence type="ECO:0000256" key="3">
    <source>
        <dbReference type="ARBA" id="ARBA00022692"/>
    </source>
</evidence>
<evidence type="ECO:0000313" key="7">
    <source>
        <dbReference type="EMBL" id="ATB28770.1"/>
    </source>
</evidence>
<dbReference type="GO" id="GO:0015075">
    <property type="term" value="F:monoatomic ion transmembrane transporter activity"/>
    <property type="evidence" value="ECO:0007669"/>
    <property type="project" value="InterPro"/>
</dbReference>
<dbReference type="Pfam" id="PF04066">
    <property type="entry name" value="MrpF_PhaF"/>
    <property type="match status" value="1"/>
</dbReference>